<organism evidence="1">
    <name type="scientific">Eucalyptus grandis</name>
    <name type="common">Flooded gum</name>
    <dbReference type="NCBI Taxonomy" id="71139"/>
    <lineage>
        <taxon>Eukaryota</taxon>
        <taxon>Viridiplantae</taxon>
        <taxon>Streptophyta</taxon>
        <taxon>Embryophyta</taxon>
        <taxon>Tracheophyta</taxon>
        <taxon>Spermatophyta</taxon>
        <taxon>Magnoliopsida</taxon>
        <taxon>eudicotyledons</taxon>
        <taxon>Gunneridae</taxon>
        <taxon>Pentapetalae</taxon>
        <taxon>rosids</taxon>
        <taxon>malvids</taxon>
        <taxon>Myrtales</taxon>
        <taxon>Myrtaceae</taxon>
        <taxon>Myrtoideae</taxon>
        <taxon>Eucalypteae</taxon>
        <taxon>Eucalyptus</taxon>
    </lineage>
</organism>
<dbReference type="Gramene" id="KCW90703">
    <property type="protein sequence ID" value="KCW90703"/>
    <property type="gene ID" value="EUGRSUZ_A02789"/>
</dbReference>
<protein>
    <submittedName>
        <fullName evidence="1">Uncharacterized protein</fullName>
    </submittedName>
</protein>
<evidence type="ECO:0000313" key="1">
    <source>
        <dbReference type="EMBL" id="KCW90703.1"/>
    </source>
</evidence>
<proteinExistence type="predicted"/>
<dbReference type="EMBL" id="KK198753">
    <property type="protein sequence ID" value="KCW90703.1"/>
    <property type="molecule type" value="Genomic_DNA"/>
</dbReference>
<name>A0A059DIT9_EUCGR</name>
<accession>A0A059DIT9</accession>
<gene>
    <name evidence="1" type="ORF">EUGRSUZ_A02789</name>
</gene>
<dbReference type="AlphaFoldDB" id="A0A059DIT9"/>
<dbReference type="InParanoid" id="A0A059DIT9"/>
<sequence length="69" mass="6954">MLAHLASGCRFNISIRAMIAGPMRCIIGSAGTSSSAGSSFSPSTTSTCLAAPSILRARCPSATTKGIHI</sequence>
<reference evidence="1" key="1">
    <citation type="submission" date="2013-07" db="EMBL/GenBank/DDBJ databases">
        <title>The genome of Eucalyptus grandis.</title>
        <authorList>
            <person name="Schmutz J."/>
            <person name="Hayes R."/>
            <person name="Myburg A."/>
            <person name="Tuskan G."/>
            <person name="Grattapaglia D."/>
            <person name="Rokhsar D.S."/>
        </authorList>
    </citation>
    <scope>NUCLEOTIDE SEQUENCE</scope>
    <source>
        <tissue evidence="1">Leaf extractions</tissue>
    </source>
</reference>